<dbReference type="RefSeq" id="XP_040748579.1">
    <property type="nucleotide sequence ID" value="XM_040897986.1"/>
</dbReference>
<dbReference type="VEuPathDB" id="FungiDB:P175DRAFT_0504947"/>
<evidence type="ECO:0000313" key="2">
    <source>
        <dbReference type="Proteomes" id="UP000244073"/>
    </source>
</evidence>
<organism evidence="1 2">
    <name type="scientific">Aspergillus ochraceoroseus IBT 24754</name>
    <dbReference type="NCBI Taxonomy" id="1392256"/>
    <lineage>
        <taxon>Eukaryota</taxon>
        <taxon>Fungi</taxon>
        <taxon>Dikarya</taxon>
        <taxon>Ascomycota</taxon>
        <taxon>Pezizomycotina</taxon>
        <taxon>Eurotiomycetes</taxon>
        <taxon>Eurotiomycetidae</taxon>
        <taxon>Eurotiales</taxon>
        <taxon>Aspergillaceae</taxon>
        <taxon>Aspergillus</taxon>
        <taxon>Aspergillus subgen. Nidulantes</taxon>
    </lineage>
</organism>
<dbReference type="GeneID" id="63814868"/>
<dbReference type="EMBL" id="MSFN02000011">
    <property type="protein sequence ID" value="PTU17187.1"/>
    <property type="molecule type" value="Genomic_DNA"/>
</dbReference>
<dbReference type="Proteomes" id="UP000244073">
    <property type="component" value="Unassembled WGS sequence"/>
</dbReference>
<dbReference type="OrthoDB" id="4453902at2759"/>
<comment type="caution">
    <text evidence="1">The sequence shown here is derived from an EMBL/GenBank/DDBJ whole genome shotgun (WGS) entry which is preliminary data.</text>
</comment>
<evidence type="ECO:0000313" key="1">
    <source>
        <dbReference type="EMBL" id="PTU17187.1"/>
    </source>
</evidence>
<reference evidence="1 2" key="1">
    <citation type="journal article" date="2018" name="Proc. Natl. Acad. Sci. U.S.A.">
        <title>Linking secondary metabolites to gene clusters through genome sequencing of six diverse Aspergillus species.</title>
        <authorList>
            <person name="Kaerboelling I."/>
            <person name="Vesth T.C."/>
            <person name="Frisvad J.C."/>
            <person name="Nybo J.L."/>
            <person name="Theobald S."/>
            <person name="Kuo A."/>
            <person name="Bowyer P."/>
            <person name="Matsuda Y."/>
            <person name="Mondo S."/>
            <person name="Lyhne E.K."/>
            <person name="Kogle M.E."/>
            <person name="Clum A."/>
            <person name="Lipzen A."/>
            <person name="Salamov A."/>
            <person name="Ngan C.Y."/>
            <person name="Daum C."/>
            <person name="Chiniquy J."/>
            <person name="Barry K."/>
            <person name="LaButti K."/>
            <person name="Haridas S."/>
            <person name="Simmons B.A."/>
            <person name="Magnuson J.K."/>
            <person name="Mortensen U.H."/>
            <person name="Larsen T.O."/>
            <person name="Grigoriev I.V."/>
            <person name="Baker S.E."/>
            <person name="Andersen M.R."/>
        </authorList>
    </citation>
    <scope>NUCLEOTIDE SEQUENCE [LARGE SCALE GENOMIC DNA]</scope>
    <source>
        <strain evidence="1 2">IBT 24754</strain>
    </source>
</reference>
<name>A0A2T5LLM9_9EURO</name>
<protein>
    <submittedName>
        <fullName evidence="1">Uncharacterized protein</fullName>
    </submittedName>
</protein>
<gene>
    <name evidence="1" type="ORF">P175DRAFT_0504947</name>
</gene>
<dbReference type="AlphaFoldDB" id="A0A2T5LLM9"/>
<proteinExistence type="predicted"/>
<accession>A0A2T5LLM9</accession>
<sequence>MSDNILLKERLARRKVLAEIYGRVLKTPSHHIDKDILQEACIQYSTLSLQEEPDLEPYYFKPYAGDLPLPEDPDNDLGSMDCDLLRNNHISNARTLQLVLWDYAYHCGMLLEEQNLQHLSPFRGYRETGDFKFGNLFEVMPNNWEVPTVLDTREGKFPHMKAMVISNTVGDNQLLRGELLAITDIMSTRLRTIELRPHIIAPILIFSMIGIRHARVLEAHFNGKDLIVRCSKLYDFSSSTPDLKLIRLLARYWLGSPCGETTWEEIMGVKN</sequence>